<gene>
    <name evidence="1" type="primary">ORF159453</name>
</gene>
<protein>
    <submittedName>
        <fullName evidence="1">Uncharacterized protein</fullName>
    </submittedName>
</protein>
<dbReference type="AlphaFoldDB" id="A0A0B7B2D3"/>
<proteinExistence type="predicted"/>
<organism evidence="1">
    <name type="scientific">Arion vulgaris</name>
    <dbReference type="NCBI Taxonomy" id="1028688"/>
    <lineage>
        <taxon>Eukaryota</taxon>
        <taxon>Metazoa</taxon>
        <taxon>Spiralia</taxon>
        <taxon>Lophotrochozoa</taxon>
        <taxon>Mollusca</taxon>
        <taxon>Gastropoda</taxon>
        <taxon>Heterobranchia</taxon>
        <taxon>Euthyneura</taxon>
        <taxon>Panpulmonata</taxon>
        <taxon>Eupulmonata</taxon>
        <taxon>Stylommatophora</taxon>
        <taxon>Helicina</taxon>
        <taxon>Arionoidea</taxon>
        <taxon>Arionidae</taxon>
        <taxon>Arion</taxon>
    </lineage>
</organism>
<reference evidence="1" key="1">
    <citation type="submission" date="2014-12" db="EMBL/GenBank/DDBJ databases">
        <title>Insight into the proteome of Arion vulgaris.</title>
        <authorList>
            <person name="Aradska J."/>
            <person name="Bulat T."/>
            <person name="Smidak R."/>
            <person name="Sarate P."/>
            <person name="Gangsoo J."/>
            <person name="Sialana F."/>
            <person name="Bilban M."/>
            <person name="Lubec G."/>
        </authorList>
    </citation>
    <scope>NUCLEOTIDE SEQUENCE</scope>
    <source>
        <tissue evidence="1">Skin</tissue>
    </source>
</reference>
<evidence type="ECO:0000313" key="1">
    <source>
        <dbReference type="EMBL" id="CEK87484.1"/>
    </source>
</evidence>
<accession>A0A0B7B2D3</accession>
<dbReference type="EMBL" id="HACG01040619">
    <property type="protein sequence ID" value="CEK87484.1"/>
    <property type="molecule type" value="Transcribed_RNA"/>
</dbReference>
<sequence>MLNKHLSAIKPNPMCHNIYLLAYNPVELNMSCHITTTHNQTKSNISCHIKTCIHPNQINRSYHTNQISYNINISNPKCNVTTHLYTIAPNSQCVISHKHMPKPNSMKFHKTTLLTHNQTKSNMLCHRQSNTEKDNTHIQCGNHTKRHRRYEQC</sequence>
<name>A0A0B7B2D3_9EUPU</name>